<evidence type="ECO:0000259" key="5">
    <source>
        <dbReference type="Pfam" id="PF08548"/>
    </source>
</evidence>
<comment type="cofactor">
    <cofactor evidence="1">
        <name>Ca(2+)</name>
        <dbReference type="ChEBI" id="CHEBI:29108"/>
    </cofactor>
</comment>
<feature type="domain" description="Peptidase M10 serralysin C-terminal" evidence="5">
    <location>
        <begin position="158"/>
        <end position="271"/>
    </location>
</feature>
<dbReference type="EMBL" id="JAUSVF010000002">
    <property type="protein sequence ID" value="MDQ0322139.1"/>
    <property type="molecule type" value="Genomic_DNA"/>
</dbReference>
<dbReference type="InterPro" id="IPR011049">
    <property type="entry name" value="Serralysin-like_metalloprot_C"/>
</dbReference>
<evidence type="ECO:0000256" key="3">
    <source>
        <dbReference type="ARBA" id="ARBA00022525"/>
    </source>
</evidence>
<keyword evidence="3" id="KW-0964">Secreted</keyword>
<keyword evidence="4" id="KW-0677">Repeat</keyword>
<dbReference type="Gene3D" id="2.150.10.10">
    <property type="entry name" value="Serralysin-like metalloprotease, C-terminal"/>
    <property type="match status" value="1"/>
</dbReference>
<evidence type="ECO:0000256" key="2">
    <source>
        <dbReference type="ARBA" id="ARBA00004613"/>
    </source>
</evidence>
<sequence length="283" mass="30257">MATIYLGDDGSGADFTSFNFSFLNEYTSYAYSFSGVSAYSDDNNRTYFQGDKLIYRGTGGEILLDPTAQGKDISAIVGGTIKGVVITQNGVNIVSVSGLKVSAEALYKAVTSNDNEAIKNILLSGDDVINGTRYADILEGRAGKDTLDGNGGRDTLKGGAGDDVLFGGAAGDKLHGQSGNDTFVYNSLKDSYGTSNSTRDTIYDFTRSDKIDFSAIDANSKTTADESFSFLGTKAFTRKAGELRYEKKASDTYIYADVNGDKKADFSIHLDDAVSLQKGYFVL</sequence>
<evidence type="ECO:0000256" key="4">
    <source>
        <dbReference type="ARBA" id="ARBA00022737"/>
    </source>
</evidence>
<dbReference type="InterPro" id="IPR001343">
    <property type="entry name" value="Hemolysn_Ca-bd"/>
</dbReference>
<keyword evidence="7" id="KW-1185">Reference proteome</keyword>
<dbReference type="Pfam" id="PF08548">
    <property type="entry name" value="Peptidase_M10_C"/>
    <property type="match status" value="1"/>
</dbReference>
<accession>A0ABU0BV69</accession>
<comment type="subcellular location">
    <subcellularLocation>
        <location evidence="2">Secreted</location>
    </subcellularLocation>
</comment>
<dbReference type="InterPro" id="IPR050557">
    <property type="entry name" value="RTX_toxin/Mannuronan_C5-epim"/>
</dbReference>
<dbReference type="PRINTS" id="PR00313">
    <property type="entry name" value="CABNDNGRPT"/>
</dbReference>
<comment type="caution">
    <text evidence="6">The sequence shown here is derived from an EMBL/GenBank/DDBJ whole genome shotgun (WGS) entry which is preliminary data.</text>
</comment>
<dbReference type="InterPro" id="IPR018511">
    <property type="entry name" value="Hemolysin-typ_Ca-bd_CS"/>
</dbReference>
<evidence type="ECO:0000313" key="6">
    <source>
        <dbReference type="EMBL" id="MDQ0322139.1"/>
    </source>
</evidence>
<evidence type="ECO:0000313" key="7">
    <source>
        <dbReference type="Proteomes" id="UP001230207"/>
    </source>
</evidence>
<dbReference type="InterPro" id="IPR013858">
    <property type="entry name" value="Peptidase_M10B_C"/>
</dbReference>
<protein>
    <submittedName>
        <fullName evidence="6">Ca2+-binding RTX toxin-like protein</fullName>
    </submittedName>
</protein>
<proteinExistence type="predicted"/>
<dbReference type="PANTHER" id="PTHR38340">
    <property type="entry name" value="S-LAYER PROTEIN"/>
    <property type="match status" value="1"/>
</dbReference>
<gene>
    <name evidence="6" type="ORF">QO002_004345</name>
</gene>
<dbReference type="RefSeq" id="WP_307233698.1">
    <property type="nucleotide sequence ID" value="NZ_JAUSVF010000002.1"/>
</dbReference>
<dbReference type="Pfam" id="PF00353">
    <property type="entry name" value="HemolysinCabind"/>
    <property type="match status" value="1"/>
</dbReference>
<name>A0ABU0BV69_9HYPH</name>
<dbReference type="PANTHER" id="PTHR38340:SF1">
    <property type="entry name" value="S-LAYER PROTEIN"/>
    <property type="match status" value="1"/>
</dbReference>
<evidence type="ECO:0000256" key="1">
    <source>
        <dbReference type="ARBA" id="ARBA00001913"/>
    </source>
</evidence>
<organism evidence="6 7">
    <name type="scientific">Pararhizobium capsulatum DSM 1112</name>
    <dbReference type="NCBI Taxonomy" id="1121113"/>
    <lineage>
        <taxon>Bacteria</taxon>
        <taxon>Pseudomonadati</taxon>
        <taxon>Pseudomonadota</taxon>
        <taxon>Alphaproteobacteria</taxon>
        <taxon>Hyphomicrobiales</taxon>
        <taxon>Rhizobiaceae</taxon>
        <taxon>Rhizobium/Agrobacterium group</taxon>
        <taxon>Pararhizobium</taxon>
    </lineage>
</organism>
<dbReference type="SUPFAM" id="SSF51120">
    <property type="entry name" value="beta-Roll"/>
    <property type="match status" value="1"/>
</dbReference>
<reference evidence="6 7" key="1">
    <citation type="submission" date="2023-07" db="EMBL/GenBank/DDBJ databases">
        <title>Genomic Encyclopedia of Type Strains, Phase IV (KMG-IV): sequencing the most valuable type-strain genomes for metagenomic binning, comparative biology and taxonomic classification.</title>
        <authorList>
            <person name="Goeker M."/>
        </authorList>
    </citation>
    <scope>NUCLEOTIDE SEQUENCE [LARGE SCALE GENOMIC DNA]</scope>
    <source>
        <strain evidence="6 7">DSM 1112</strain>
    </source>
</reference>
<dbReference type="Proteomes" id="UP001230207">
    <property type="component" value="Unassembled WGS sequence"/>
</dbReference>
<dbReference type="PROSITE" id="PS00330">
    <property type="entry name" value="HEMOLYSIN_CALCIUM"/>
    <property type="match status" value="2"/>
</dbReference>